<dbReference type="GO" id="GO:0006508">
    <property type="term" value="P:proteolysis"/>
    <property type="evidence" value="ECO:0007669"/>
    <property type="project" value="UniProtKB-KW"/>
</dbReference>
<organism evidence="6">
    <name type="scientific">freshwater metagenome</name>
    <dbReference type="NCBI Taxonomy" id="449393"/>
    <lineage>
        <taxon>unclassified sequences</taxon>
        <taxon>metagenomes</taxon>
        <taxon>ecological metagenomes</taxon>
    </lineage>
</organism>
<dbReference type="InterPro" id="IPR002467">
    <property type="entry name" value="Pept_M24A_MAP1"/>
</dbReference>
<dbReference type="AlphaFoldDB" id="A0A094SJB0"/>
<keyword evidence="1" id="KW-0031">Aminopeptidase</keyword>
<accession>A0A094SJB0</accession>
<comment type="caution">
    <text evidence="6">The sequence shown here is derived from an EMBL/GenBank/DDBJ whole genome shotgun (WGS) entry which is preliminary data.</text>
</comment>
<reference evidence="6" key="1">
    <citation type="submission" date="2014-06" db="EMBL/GenBank/DDBJ databases">
        <title>Key roles for freshwater Actinobacteria revealed by deep metagenomic sequencing.</title>
        <authorList>
            <person name="Ghai R."/>
            <person name="Mizuno C.M."/>
            <person name="Picazo A."/>
            <person name="Camacho A."/>
            <person name="Rodriguez-Valera F."/>
        </authorList>
    </citation>
    <scope>NUCLEOTIDE SEQUENCE</scope>
</reference>
<dbReference type="SUPFAM" id="SSF55920">
    <property type="entry name" value="Creatinase/aminopeptidase"/>
    <property type="match status" value="1"/>
</dbReference>
<dbReference type="GO" id="GO:0005829">
    <property type="term" value="C:cytosol"/>
    <property type="evidence" value="ECO:0007669"/>
    <property type="project" value="TreeGrafter"/>
</dbReference>
<evidence type="ECO:0000256" key="4">
    <source>
        <dbReference type="ARBA" id="ARBA00022801"/>
    </source>
</evidence>
<keyword evidence="2" id="KW-0645">Protease</keyword>
<name>A0A094SJB0_9ZZZZ</name>
<dbReference type="InterPro" id="IPR036005">
    <property type="entry name" value="Creatinase/aminopeptidase-like"/>
</dbReference>
<evidence type="ECO:0000313" key="6">
    <source>
        <dbReference type="EMBL" id="KGA18533.1"/>
    </source>
</evidence>
<dbReference type="NCBIfam" id="TIGR00500">
    <property type="entry name" value="met_pdase_I"/>
    <property type="match status" value="1"/>
</dbReference>
<proteinExistence type="predicted"/>
<dbReference type="CDD" id="cd01086">
    <property type="entry name" value="MetAP1"/>
    <property type="match status" value="1"/>
</dbReference>
<dbReference type="Pfam" id="PF00557">
    <property type="entry name" value="Peptidase_M24"/>
    <property type="match status" value="1"/>
</dbReference>
<dbReference type="PANTHER" id="PTHR43330:SF27">
    <property type="entry name" value="METHIONINE AMINOPEPTIDASE"/>
    <property type="match status" value="1"/>
</dbReference>
<protein>
    <submittedName>
        <fullName evidence="6">Peptidase M24A</fullName>
    </submittedName>
</protein>
<sequence>PGVTTLQLDKIAREMLTAAGAQSSFLGYFGYPAVICSSLNDEVVHSIPNEVALKDGDILSVDFGAIVDGWNGDAAVTIEIGTPVPKQTALSNATRESMWAGLAKAVAGNRLSDISHAIEMVIRNAGNYGILEDYGGHGIGTKMHMDPLIPNYGEPGHGPELIVGMALAIEPMATLGSKHVRTLDDQWTVVTTDGSRAAHWEHTVAITEEGPWVLTAHDGGEQYFAAHGIPSPAAKYAN</sequence>
<evidence type="ECO:0000259" key="5">
    <source>
        <dbReference type="Pfam" id="PF00557"/>
    </source>
</evidence>
<dbReference type="PROSITE" id="PS00680">
    <property type="entry name" value="MAP_1"/>
    <property type="match status" value="1"/>
</dbReference>
<keyword evidence="3" id="KW-0479">Metal-binding</keyword>
<dbReference type="Gene3D" id="3.90.230.10">
    <property type="entry name" value="Creatinase/methionine aminopeptidase superfamily"/>
    <property type="match status" value="1"/>
</dbReference>
<keyword evidence="4" id="KW-0378">Hydrolase</keyword>
<evidence type="ECO:0000256" key="3">
    <source>
        <dbReference type="ARBA" id="ARBA00022723"/>
    </source>
</evidence>
<dbReference type="InterPro" id="IPR001714">
    <property type="entry name" value="Pept_M24_MAP"/>
</dbReference>
<dbReference type="EMBL" id="JNSL01000042">
    <property type="protein sequence ID" value="KGA18533.1"/>
    <property type="molecule type" value="Genomic_DNA"/>
</dbReference>
<dbReference type="InterPro" id="IPR000994">
    <property type="entry name" value="Pept_M24"/>
</dbReference>
<evidence type="ECO:0000256" key="2">
    <source>
        <dbReference type="ARBA" id="ARBA00022670"/>
    </source>
</evidence>
<dbReference type="PRINTS" id="PR00599">
    <property type="entry name" value="MAPEPTIDASE"/>
</dbReference>
<dbReference type="GO" id="GO:0046872">
    <property type="term" value="F:metal ion binding"/>
    <property type="evidence" value="ECO:0007669"/>
    <property type="project" value="UniProtKB-KW"/>
</dbReference>
<feature type="domain" description="Peptidase M24" evidence="5">
    <location>
        <begin position="1"/>
        <end position="208"/>
    </location>
</feature>
<gene>
    <name evidence="6" type="ORF">GM51_8295</name>
</gene>
<dbReference type="PANTHER" id="PTHR43330">
    <property type="entry name" value="METHIONINE AMINOPEPTIDASE"/>
    <property type="match status" value="1"/>
</dbReference>
<dbReference type="GO" id="GO:0070006">
    <property type="term" value="F:metalloaminopeptidase activity"/>
    <property type="evidence" value="ECO:0007669"/>
    <property type="project" value="InterPro"/>
</dbReference>
<evidence type="ECO:0000256" key="1">
    <source>
        <dbReference type="ARBA" id="ARBA00022438"/>
    </source>
</evidence>
<feature type="non-terminal residue" evidence="6">
    <location>
        <position position="1"/>
    </location>
</feature>